<accession>A0A2Z6UUT8</accession>
<protein>
    <submittedName>
        <fullName evidence="3">Uncharacterized protein</fullName>
    </submittedName>
</protein>
<organism evidence="3 4">
    <name type="scientific">Microcystis aeruginosa Sj</name>
    <dbReference type="NCBI Taxonomy" id="1979544"/>
    <lineage>
        <taxon>Bacteria</taxon>
        <taxon>Bacillati</taxon>
        <taxon>Cyanobacteriota</taxon>
        <taxon>Cyanophyceae</taxon>
        <taxon>Oscillatoriophycideae</taxon>
        <taxon>Chroococcales</taxon>
        <taxon>Microcystaceae</taxon>
        <taxon>Microcystis</taxon>
    </lineage>
</organism>
<feature type="region of interest" description="Disordered" evidence="1">
    <location>
        <begin position="226"/>
        <end position="253"/>
    </location>
</feature>
<evidence type="ECO:0000313" key="4">
    <source>
        <dbReference type="Proteomes" id="UP000248272"/>
    </source>
</evidence>
<evidence type="ECO:0000256" key="2">
    <source>
        <dbReference type="SAM" id="SignalP"/>
    </source>
</evidence>
<dbReference type="EMBL" id="BDSG01000087">
    <property type="protein sequence ID" value="GBL11656.1"/>
    <property type="molecule type" value="Genomic_DNA"/>
</dbReference>
<gene>
    <name evidence="3" type="ORF">MSj_03164</name>
</gene>
<name>A0A2Z6UUT8_MICAE</name>
<evidence type="ECO:0000256" key="1">
    <source>
        <dbReference type="SAM" id="MobiDB-lite"/>
    </source>
</evidence>
<proteinExistence type="predicted"/>
<dbReference type="RefSeq" id="WP_110579888.1">
    <property type="nucleotide sequence ID" value="NZ_BDSG01000087.1"/>
</dbReference>
<dbReference type="Proteomes" id="UP000248272">
    <property type="component" value="Unassembled WGS sequence"/>
</dbReference>
<evidence type="ECO:0000313" key="3">
    <source>
        <dbReference type="EMBL" id="GBL11656.1"/>
    </source>
</evidence>
<dbReference type="AlphaFoldDB" id="A0A2Z6UUT8"/>
<sequence>MKKKFHFLPPISIHSAIARLALQLTIASATFYFSYPARAQSPAGDLRTDNVYGQFSHCIVNEYGEGSNSPREQAKCRGLLIESNRKVLELHDIKNGFTYFFYATIRKQDFVISYATDHQNNVKYIVISGDNFSFGGSATGNCEEYLRDSDNHIIVCSGKIIEDQLGNGASNNLVYAAAINLAETNQGLTTSQQSLAAQCTGAAIGSLLGLAITGNARAAANAIPTQCRQNSPSPQYQTPTNRNAIPNTHLNPNRRWLQDSMRDTDMRFIPYGDGWRDIQRNPSGF</sequence>
<keyword evidence="2" id="KW-0732">Signal</keyword>
<feature type="chain" id="PRO_5016443245" evidence="2">
    <location>
        <begin position="40"/>
        <end position="285"/>
    </location>
</feature>
<reference evidence="3 4" key="1">
    <citation type="journal article" date="2018" name="Front. Microbiol.">
        <title>Adaptation of the Freshwater Bloom-Forming Cyanobacterium Microcystis aeruginosa to Brackish Water Is Driven by Recent Horizontal Transfer of Sucrose Genes.</title>
        <authorList>
            <person name="Tanabe Y."/>
            <person name="Hodoki Y."/>
            <person name="Sano T."/>
            <person name="Tada K."/>
            <person name="Watanabe M.M."/>
        </authorList>
    </citation>
    <scope>NUCLEOTIDE SEQUENCE [LARGE SCALE GENOMIC DNA]</scope>
    <source>
        <strain evidence="3 4">Sj</strain>
    </source>
</reference>
<comment type="caution">
    <text evidence="3">The sequence shown here is derived from an EMBL/GenBank/DDBJ whole genome shotgun (WGS) entry which is preliminary data.</text>
</comment>
<feature type="compositionally biased region" description="Polar residues" evidence="1">
    <location>
        <begin position="226"/>
        <end position="251"/>
    </location>
</feature>
<feature type="signal peptide" evidence="2">
    <location>
        <begin position="1"/>
        <end position="39"/>
    </location>
</feature>